<proteinExistence type="predicted"/>
<feature type="region of interest" description="Disordered" evidence="1">
    <location>
        <begin position="34"/>
        <end position="147"/>
    </location>
</feature>
<evidence type="ECO:0000313" key="2">
    <source>
        <dbReference type="EMBL" id="ETO84655.1"/>
    </source>
</evidence>
<dbReference type="EMBL" id="ANJA01000264">
    <property type="protein sequence ID" value="ETO84655.1"/>
    <property type="molecule type" value="Genomic_DNA"/>
</dbReference>
<sequence length="235" mass="26937">MLDHLLPLIYREYEYFDEANKENYGYVIRRRARPVSSTVSAMSRTPPRPPRRNSSSTRMEGGVASVRSLKRRRGASDDGSVERGRAKKRETTAETKPAAKSLKRRRDATDDGNEGRGHAKKQQMKVEAEPARKKKEQTTAEKKEDKQVEAELVTPVKKPQEPKISAKKVKKIIKKKIKVTEQKKTAKVSKSAPRKRIPLQDITHLYVNEHQRSYEFHQRELSVAGLTTSVAIRFF</sequence>
<gene>
    <name evidence="2" type="ORF">F444_01452</name>
</gene>
<feature type="compositionally biased region" description="Basic and acidic residues" evidence="1">
    <location>
        <begin position="74"/>
        <end position="93"/>
    </location>
</feature>
<comment type="caution">
    <text evidence="2">The sequence shown here is derived from an EMBL/GenBank/DDBJ whole genome shotgun (WGS) entry which is preliminary data.</text>
</comment>
<accession>A0A081B0J4</accession>
<feature type="compositionally biased region" description="Basic and acidic residues" evidence="1">
    <location>
        <begin position="124"/>
        <end position="147"/>
    </location>
</feature>
<protein>
    <submittedName>
        <fullName evidence="2">Uncharacterized protein</fullName>
    </submittedName>
</protein>
<dbReference type="Proteomes" id="UP000028582">
    <property type="component" value="Unassembled WGS sequence"/>
</dbReference>
<feature type="compositionally biased region" description="Basic and acidic residues" evidence="1">
    <location>
        <begin position="107"/>
        <end position="117"/>
    </location>
</feature>
<reference evidence="2 3" key="1">
    <citation type="submission" date="2013-11" db="EMBL/GenBank/DDBJ databases">
        <title>The Genome Sequence of Phytophthora parasitica P1976.</title>
        <authorList>
            <consortium name="The Broad Institute Genomics Platform"/>
            <person name="Russ C."/>
            <person name="Tyler B."/>
            <person name="Panabieres F."/>
            <person name="Shan W."/>
            <person name="Tripathy S."/>
            <person name="Grunwald N."/>
            <person name="Machado M."/>
            <person name="Johnson C.S."/>
            <person name="Walker B."/>
            <person name="Young S."/>
            <person name="Zeng Q."/>
            <person name="Gargeya S."/>
            <person name="Fitzgerald M."/>
            <person name="Haas B."/>
            <person name="Abouelleil A."/>
            <person name="Allen A.W."/>
            <person name="Alvarado L."/>
            <person name="Arachchi H.M."/>
            <person name="Berlin A.M."/>
            <person name="Chapman S.B."/>
            <person name="Gainer-Dewar J."/>
            <person name="Goldberg J."/>
            <person name="Griggs A."/>
            <person name="Gujja S."/>
            <person name="Hansen M."/>
            <person name="Howarth C."/>
            <person name="Imamovic A."/>
            <person name="Ireland A."/>
            <person name="Larimer J."/>
            <person name="McCowan C."/>
            <person name="Murphy C."/>
            <person name="Pearson M."/>
            <person name="Poon T.W."/>
            <person name="Priest M."/>
            <person name="Roberts A."/>
            <person name="Saif S."/>
            <person name="Shea T."/>
            <person name="Sisk P."/>
            <person name="Sykes S."/>
            <person name="Wortman J."/>
            <person name="Nusbaum C."/>
            <person name="Birren B."/>
        </authorList>
    </citation>
    <scope>NUCLEOTIDE SEQUENCE [LARGE SCALE GENOMIC DNA]</scope>
    <source>
        <strain evidence="2 3">P1976</strain>
    </source>
</reference>
<name>A0A081B0J4_PHYNI</name>
<evidence type="ECO:0000313" key="3">
    <source>
        <dbReference type="Proteomes" id="UP000028582"/>
    </source>
</evidence>
<evidence type="ECO:0000256" key="1">
    <source>
        <dbReference type="SAM" id="MobiDB-lite"/>
    </source>
</evidence>
<dbReference type="OrthoDB" id="129038at2759"/>
<organism evidence="2 3">
    <name type="scientific">Phytophthora nicotianae P1976</name>
    <dbReference type="NCBI Taxonomy" id="1317066"/>
    <lineage>
        <taxon>Eukaryota</taxon>
        <taxon>Sar</taxon>
        <taxon>Stramenopiles</taxon>
        <taxon>Oomycota</taxon>
        <taxon>Peronosporomycetes</taxon>
        <taxon>Peronosporales</taxon>
        <taxon>Peronosporaceae</taxon>
        <taxon>Phytophthora</taxon>
    </lineage>
</organism>
<dbReference type="AlphaFoldDB" id="A0A081B0J4"/>